<accession>A0ABY9LYW8</accession>
<reference evidence="1 2" key="1">
    <citation type="submission" date="2023-08" db="EMBL/GenBank/DDBJ databases">
        <title>Achromobacter seleniivolatilans sp. nov., isolated from seleniferous soil.</title>
        <authorList>
            <person name="Zhang S."/>
            <person name="Li K."/>
            <person name="Peng J."/>
            <person name="Zhao Q."/>
            <person name="Wang H."/>
            <person name="Guo Y."/>
        </authorList>
    </citation>
    <scope>NUCLEOTIDE SEQUENCE [LARGE SCALE GENOMIC DNA]</scope>
    <source>
        <strain evidence="1 2">R39</strain>
    </source>
</reference>
<dbReference type="EMBL" id="CP132976">
    <property type="protein sequence ID" value="WMD19974.1"/>
    <property type="molecule type" value="Genomic_DNA"/>
</dbReference>
<dbReference type="SUPFAM" id="SSF53383">
    <property type="entry name" value="PLP-dependent transferases"/>
    <property type="match status" value="1"/>
</dbReference>
<protein>
    <recommendedName>
        <fullName evidence="3">2-aminoadipate transaminase</fullName>
    </recommendedName>
</protein>
<dbReference type="InterPro" id="IPR015424">
    <property type="entry name" value="PyrdxlP-dep_Trfase"/>
</dbReference>
<evidence type="ECO:0000313" key="1">
    <source>
        <dbReference type="EMBL" id="WMD19974.1"/>
    </source>
</evidence>
<sequence>MRAIDPAGGSTLWLELPSRIDSQLLFKASLDERILIVPGTIFSASGSYRNYIRLNIPATWGAQHSLALQRVGEIASAMLREFKQ</sequence>
<name>A0ABY9LYW8_9BURK</name>
<evidence type="ECO:0008006" key="3">
    <source>
        <dbReference type="Google" id="ProtNLM"/>
    </source>
</evidence>
<dbReference type="Proteomes" id="UP001234798">
    <property type="component" value="Chromosome"/>
</dbReference>
<organism evidence="1 2">
    <name type="scientific">Achromobacter seleniivolatilans</name>
    <dbReference type="NCBI Taxonomy" id="3047478"/>
    <lineage>
        <taxon>Bacteria</taxon>
        <taxon>Pseudomonadati</taxon>
        <taxon>Pseudomonadota</taxon>
        <taxon>Betaproteobacteria</taxon>
        <taxon>Burkholderiales</taxon>
        <taxon>Alcaligenaceae</taxon>
        <taxon>Achromobacter</taxon>
    </lineage>
</organism>
<dbReference type="InterPro" id="IPR015422">
    <property type="entry name" value="PyrdxlP-dep_Trfase_small"/>
</dbReference>
<evidence type="ECO:0000313" key="2">
    <source>
        <dbReference type="Proteomes" id="UP001234798"/>
    </source>
</evidence>
<dbReference type="Gene3D" id="3.90.1150.10">
    <property type="entry name" value="Aspartate Aminotransferase, domain 1"/>
    <property type="match status" value="1"/>
</dbReference>
<keyword evidence="2" id="KW-1185">Reference proteome</keyword>
<gene>
    <name evidence="1" type="ORF">RAS12_25715</name>
</gene>
<proteinExistence type="predicted"/>
<dbReference type="RefSeq" id="WP_306942696.1">
    <property type="nucleotide sequence ID" value="NZ_CP132976.1"/>
</dbReference>